<organism evidence="1 2">
    <name type="scientific">Bacteriovorax antarcticus</name>
    <dbReference type="NCBI Taxonomy" id="3088717"/>
    <lineage>
        <taxon>Bacteria</taxon>
        <taxon>Pseudomonadati</taxon>
        <taxon>Bdellovibrionota</taxon>
        <taxon>Bacteriovoracia</taxon>
        <taxon>Bacteriovoracales</taxon>
        <taxon>Bacteriovoracaceae</taxon>
        <taxon>Bacteriovorax</taxon>
    </lineage>
</organism>
<evidence type="ECO:0008006" key="3">
    <source>
        <dbReference type="Google" id="ProtNLM"/>
    </source>
</evidence>
<name>A0ABU5VRL0_9BACT</name>
<dbReference type="RefSeq" id="WP_323575105.1">
    <property type="nucleotide sequence ID" value="NZ_JAYGJQ010000001.1"/>
</dbReference>
<evidence type="ECO:0000313" key="1">
    <source>
        <dbReference type="EMBL" id="MEA9355542.1"/>
    </source>
</evidence>
<protein>
    <recommendedName>
        <fullName evidence="3">DNA polymerase III, delta subunit</fullName>
    </recommendedName>
</protein>
<sequence>MLSKLLPWDYLPKHPTTIDKKKSGIYAFLVEDPYMERVLLERIPKQEIPFSLYSGVDITRDFIEQHFVNLSFFSSTDNIQIINGENIKPDVLKFLIESGIDWSDRFMLIFFTKTNKAFTELTKDPGVHGFVIEEPRFWEGVKLWQFCQKAREINLPPDVSKFVLDHLEHNFESFFWVIDTIKMNFPEGKINIEELKSLVKKERWDFFELIDIFNENPKRFFSEILKKEERDYEWFRALFSFMQGHLSKVLFPEELRQKPKLSKYDQSILVVSEKWSRGDVMKYLKFFSELEIQAKSSDELLINKLRLETI</sequence>
<dbReference type="EMBL" id="JAYGJQ010000001">
    <property type="protein sequence ID" value="MEA9355542.1"/>
    <property type="molecule type" value="Genomic_DNA"/>
</dbReference>
<keyword evidence="2" id="KW-1185">Reference proteome</keyword>
<accession>A0ABU5VRL0</accession>
<gene>
    <name evidence="1" type="ORF">SHI21_05000</name>
</gene>
<comment type="caution">
    <text evidence="1">The sequence shown here is derived from an EMBL/GenBank/DDBJ whole genome shotgun (WGS) entry which is preliminary data.</text>
</comment>
<dbReference type="Proteomes" id="UP001302274">
    <property type="component" value="Unassembled WGS sequence"/>
</dbReference>
<reference evidence="1 2" key="1">
    <citation type="submission" date="2023-11" db="EMBL/GenBank/DDBJ databases">
        <title>A Novel Polar Bacteriovorax (B. antarcticus) Isolated from the Biocrust in Antarctica.</title>
        <authorList>
            <person name="Mun W."/>
            <person name="Choi S.Y."/>
            <person name="Mitchell R.J."/>
        </authorList>
    </citation>
    <scope>NUCLEOTIDE SEQUENCE [LARGE SCALE GENOMIC DNA]</scope>
    <source>
        <strain evidence="1 2">PP10</strain>
    </source>
</reference>
<proteinExistence type="predicted"/>
<evidence type="ECO:0000313" key="2">
    <source>
        <dbReference type="Proteomes" id="UP001302274"/>
    </source>
</evidence>